<comment type="similarity">
    <text evidence="16">Belongs to the complex I subunit 5 family.</text>
</comment>
<dbReference type="GO" id="GO:0003954">
    <property type="term" value="F:NADH dehydrogenase activity"/>
    <property type="evidence" value="ECO:0007669"/>
    <property type="project" value="TreeGrafter"/>
</dbReference>
<evidence type="ECO:0000256" key="6">
    <source>
        <dbReference type="ARBA" id="ARBA00022692"/>
    </source>
</evidence>
<evidence type="ECO:0000259" key="18">
    <source>
        <dbReference type="Pfam" id="PF00662"/>
    </source>
</evidence>
<dbReference type="InterPro" id="IPR001750">
    <property type="entry name" value="ND/Mrp_TM"/>
</dbReference>
<evidence type="ECO:0000256" key="8">
    <source>
        <dbReference type="ARBA" id="ARBA00022967"/>
    </source>
</evidence>
<keyword evidence="4 16" id="KW-0813">Transport</keyword>
<gene>
    <name evidence="20" type="primary">ND5</name>
</gene>
<accession>A0A1Q2TAU6</accession>
<evidence type="ECO:0000256" key="15">
    <source>
        <dbReference type="ARBA" id="ARBA00049551"/>
    </source>
</evidence>
<keyword evidence="7" id="KW-0999">Mitochondrion inner membrane</keyword>
<evidence type="ECO:0000256" key="10">
    <source>
        <dbReference type="ARBA" id="ARBA00022989"/>
    </source>
</evidence>
<feature type="transmembrane region" description="Helical" evidence="16">
    <location>
        <begin position="374"/>
        <end position="393"/>
    </location>
</feature>
<dbReference type="RefSeq" id="YP_009349096.1">
    <property type="nucleotide sequence ID" value="NC_033957.1"/>
</dbReference>
<proteinExistence type="inferred from homology"/>
<evidence type="ECO:0000256" key="12">
    <source>
        <dbReference type="ARBA" id="ARBA00023075"/>
    </source>
</evidence>
<dbReference type="AlphaFoldDB" id="A0A1Q2TAU6"/>
<evidence type="ECO:0000259" key="19">
    <source>
        <dbReference type="Pfam" id="PF06455"/>
    </source>
</evidence>
<keyword evidence="12 16" id="KW-0830">Ubiquinone</keyword>
<evidence type="ECO:0000256" key="16">
    <source>
        <dbReference type="RuleBase" id="RU003404"/>
    </source>
</evidence>
<name>A0A1Q2TAU6_9TELE</name>
<feature type="transmembrane region" description="Helical" evidence="16">
    <location>
        <begin position="122"/>
        <end position="139"/>
    </location>
</feature>
<evidence type="ECO:0000256" key="2">
    <source>
        <dbReference type="ARBA" id="ARBA00012944"/>
    </source>
</evidence>
<feature type="domain" description="NADH-Ubiquinone oxidoreductase (complex I) chain 5 N-terminal" evidence="18">
    <location>
        <begin position="73"/>
        <end position="123"/>
    </location>
</feature>
<feature type="transmembrane region" description="Helical" evidence="16">
    <location>
        <begin position="413"/>
        <end position="436"/>
    </location>
</feature>
<sequence>MHPTPLILSSSLILVIVTLIYPLLTSLNPKPLDPKWATSHVKTAVSSAFFISLLPLVLFLDQGAETIITNWHWMNTTMFDVNISFKFDHYSLIFTPIALYVTWSILEFASWYMHSDPFMNRFFKYLLLFLVAMIILVTANNMFQLFIGWEGVGIMSFLLIGWWYGRADANTAALQAVIYNRVGDIGLIMSMAWFAMNLNSWEIQQIFFLSKDFNVTLPLIGLILAATGKSAQFGLHPWLPSAMEGPTPVSALLHSSTMVVAGIFLLIRLHPIMEENELALTICLCLGALTTLFTATCALTQNDIKKIVAFSTSSQLGLMMVTIGLNQPQLAFLHICTHAFFKAMLFLCSGSIIHSLNDEQDIRKMGGLQNLMPFTSTCLTIGSLALTGTPFLAGFFSKDAIIEALNTSYLNAWALTLTLIATSFTAVYSFRVVFFVTMGTPRFLPFSPINENDPSVINPIKRLAWGSIIAGLIITSNFLPSKTPIMTMPMALKMAALTVTIIGLLTAMELTAMTNKQFKSHPMTQPHHFSNMLGYFPSIMHRLVPKLNLTLGQLAATQMVDQTWFEASGPKGASSAQIKMAKTISDTQRGMIKTYLTIFLLSTTVAIILAMA</sequence>
<dbReference type="EMBL" id="AP012134">
    <property type="protein sequence ID" value="BAW88740.1"/>
    <property type="molecule type" value="Genomic_DNA"/>
</dbReference>
<feature type="transmembrane region" description="Helical" evidence="16">
    <location>
        <begin position="45"/>
        <end position="69"/>
    </location>
</feature>
<dbReference type="InterPro" id="IPR003945">
    <property type="entry name" value="NU5C-like"/>
</dbReference>
<evidence type="ECO:0000256" key="14">
    <source>
        <dbReference type="ARBA" id="ARBA00023136"/>
    </source>
</evidence>
<feature type="transmembrane region" description="Helical" evidence="16">
    <location>
        <begin position="177"/>
        <end position="196"/>
    </location>
</feature>
<dbReference type="Pfam" id="PF06455">
    <property type="entry name" value="NADH5_C"/>
    <property type="match status" value="1"/>
</dbReference>
<evidence type="ECO:0000256" key="5">
    <source>
        <dbReference type="ARBA" id="ARBA00022660"/>
    </source>
</evidence>
<feature type="domain" description="NADH dehydrogenase subunit 5 C-terminal" evidence="19">
    <location>
        <begin position="428"/>
        <end position="609"/>
    </location>
</feature>
<keyword evidence="9" id="KW-0249">Electron transport</keyword>
<evidence type="ECO:0000256" key="4">
    <source>
        <dbReference type="ARBA" id="ARBA00022448"/>
    </source>
</evidence>
<evidence type="ECO:0000256" key="13">
    <source>
        <dbReference type="ARBA" id="ARBA00023128"/>
    </source>
</evidence>
<comment type="catalytic activity">
    <reaction evidence="15 16">
        <text>a ubiquinone + NADH + 5 H(+)(in) = a ubiquinol + NAD(+) + 4 H(+)(out)</text>
        <dbReference type="Rhea" id="RHEA:29091"/>
        <dbReference type="Rhea" id="RHEA-COMP:9565"/>
        <dbReference type="Rhea" id="RHEA-COMP:9566"/>
        <dbReference type="ChEBI" id="CHEBI:15378"/>
        <dbReference type="ChEBI" id="CHEBI:16389"/>
        <dbReference type="ChEBI" id="CHEBI:17976"/>
        <dbReference type="ChEBI" id="CHEBI:57540"/>
        <dbReference type="ChEBI" id="CHEBI:57945"/>
        <dbReference type="EC" id="7.1.1.2"/>
    </reaction>
</comment>
<feature type="domain" description="NADH:quinone oxidoreductase/Mrp antiporter transmembrane" evidence="17">
    <location>
        <begin position="139"/>
        <end position="423"/>
    </location>
</feature>
<keyword evidence="14 16" id="KW-0472">Membrane</keyword>
<geneLocation type="mitochondrion" evidence="20"/>
<keyword evidence="13 16" id="KW-0496">Mitochondrion</keyword>
<feature type="transmembrane region" description="Helical" evidence="16">
    <location>
        <begin position="251"/>
        <end position="272"/>
    </location>
</feature>
<feature type="transmembrane region" description="Helical" evidence="16">
    <location>
        <begin position="491"/>
        <end position="513"/>
    </location>
</feature>
<dbReference type="Pfam" id="PF00361">
    <property type="entry name" value="Proton_antipo_M"/>
    <property type="match status" value="1"/>
</dbReference>
<keyword evidence="10 16" id="KW-1133">Transmembrane helix</keyword>
<dbReference type="PRINTS" id="PR01434">
    <property type="entry name" value="NADHDHGNASE5"/>
</dbReference>
<feature type="transmembrane region" description="Helical" evidence="16">
    <location>
        <begin position="463"/>
        <end position="479"/>
    </location>
</feature>
<evidence type="ECO:0000256" key="1">
    <source>
        <dbReference type="ARBA" id="ARBA00004448"/>
    </source>
</evidence>
<comment type="function">
    <text evidence="16">Core subunit of the mitochondrial membrane respiratory chain NADH dehydrogenase (Complex I) which catalyzes electron transfer from NADH through the respiratory chain, using ubiquinone as an electron acceptor. Essential for the catalytic activity and assembly of complex I.</text>
</comment>
<dbReference type="GO" id="GO:0042773">
    <property type="term" value="P:ATP synthesis coupled electron transport"/>
    <property type="evidence" value="ECO:0007669"/>
    <property type="project" value="InterPro"/>
</dbReference>
<evidence type="ECO:0000313" key="20">
    <source>
        <dbReference type="EMBL" id="BAW88740.1"/>
    </source>
</evidence>
<evidence type="ECO:0000259" key="17">
    <source>
        <dbReference type="Pfam" id="PF00361"/>
    </source>
</evidence>
<comment type="subcellular location">
    <subcellularLocation>
        <location evidence="1">Mitochondrion inner membrane</location>
        <topology evidence="1">Multi-pass membrane protein</topology>
    </subcellularLocation>
</comment>
<dbReference type="InterPro" id="IPR010934">
    <property type="entry name" value="NADH_DH_su5_C"/>
</dbReference>
<dbReference type="EC" id="7.1.1.2" evidence="2 16"/>
<evidence type="ECO:0000256" key="3">
    <source>
        <dbReference type="ARBA" id="ARBA00021096"/>
    </source>
</evidence>
<feature type="transmembrane region" description="Helical" evidence="16">
    <location>
        <begin position="216"/>
        <end position="239"/>
    </location>
</feature>
<keyword evidence="6 16" id="KW-0812">Transmembrane</keyword>
<feature type="transmembrane region" description="Helical" evidence="16">
    <location>
        <begin position="307"/>
        <end position="325"/>
    </location>
</feature>
<dbReference type="GO" id="GO:0008137">
    <property type="term" value="F:NADH dehydrogenase (ubiquinone) activity"/>
    <property type="evidence" value="ECO:0007669"/>
    <property type="project" value="UniProtKB-EC"/>
</dbReference>
<feature type="transmembrane region" description="Helical" evidence="16">
    <location>
        <begin position="6"/>
        <end position="24"/>
    </location>
</feature>
<dbReference type="GO" id="GO:0015990">
    <property type="term" value="P:electron transport coupled proton transport"/>
    <property type="evidence" value="ECO:0007669"/>
    <property type="project" value="TreeGrafter"/>
</dbReference>
<keyword evidence="8" id="KW-1278">Translocase</keyword>
<dbReference type="PANTHER" id="PTHR42829">
    <property type="entry name" value="NADH-UBIQUINONE OXIDOREDUCTASE CHAIN 5"/>
    <property type="match status" value="1"/>
</dbReference>
<feature type="transmembrane region" description="Helical" evidence="16">
    <location>
        <begin position="592"/>
        <end position="611"/>
    </location>
</feature>
<dbReference type="InterPro" id="IPR001516">
    <property type="entry name" value="Proton_antipo_N"/>
</dbReference>
<keyword evidence="11 16" id="KW-0520">NAD</keyword>
<dbReference type="GO" id="GO:0005743">
    <property type="term" value="C:mitochondrial inner membrane"/>
    <property type="evidence" value="ECO:0007669"/>
    <property type="project" value="UniProtKB-SubCell"/>
</dbReference>
<feature type="transmembrane region" description="Helical" evidence="16">
    <location>
        <begin position="145"/>
        <end position="165"/>
    </location>
</feature>
<dbReference type="CTD" id="4540"/>
<evidence type="ECO:0000256" key="11">
    <source>
        <dbReference type="ARBA" id="ARBA00023027"/>
    </source>
</evidence>
<feature type="transmembrane region" description="Helical" evidence="16">
    <location>
        <begin position="89"/>
        <end position="110"/>
    </location>
</feature>
<dbReference type="Pfam" id="PF00662">
    <property type="entry name" value="Proton_antipo_N"/>
    <property type="match status" value="1"/>
</dbReference>
<dbReference type="NCBIfam" id="TIGR01974">
    <property type="entry name" value="NDH_I_L"/>
    <property type="match status" value="1"/>
</dbReference>
<evidence type="ECO:0000256" key="7">
    <source>
        <dbReference type="ARBA" id="ARBA00022792"/>
    </source>
</evidence>
<dbReference type="InterPro" id="IPR018393">
    <property type="entry name" value="NADHpl_OxRdtase_5_subgr"/>
</dbReference>
<feature type="transmembrane region" description="Helical" evidence="16">
    <location>
        <begin position="278"/>
        <end position="300"/>
    </location>
</feature>
<reference evidence="20" key="1">
    <citation type="submission" date="2011-03" db="EMBL/GenBank/DDBJ databases">
        <title>Whole mitochondrial genome sequences in Cypriniformes.</title>
        <authorList>
            <person name="Miya M."/>
        </authorList>
    </citation>
    <scope>NUCLEOTIDE SEQUENCE</scope>
</reference>
<feature type="transmembrane region" description="Helical" evidence="16">
    <location>
        <begin position="331"/>
        <end position="353"/>
    </location>
</feature>
<keyword evidence="5" id="KW-0679">Respiratory chain</keyword>
<organism evidence="20">
    <name type="scientific">Homalopteroides smithi</name>
    <dbReference type="NCBI Taxonomy" id="1590164"/>
    <lineage>
        <taxon>Eukaryota</taxon>
        <taxon>Metazoa</taxon>
        <taxon>Chordata</taxon>
        <taxon>Craniata</taxon>
        <taxon>Vertebrata</taxon>
        <taxon>Euteleostomi</taxon>
        <taxon>Actinopterygii</taxon>
        <taxon>Neopterygii</taxon>
        <taxon>Teleostei</taxon>
        <taxon>Ostariophysi</taxon>
        <taxon>Cypriniformes</taxon>
        <taxon>Balitoridae</taxon>
        <taxon>Homalopteroides</taxon>
    </lineage>
</organism>
<dbReference type="PANTHER" id="PTHR42829:SF2">
    <property type="entry name" value="NADH-UBIQUINONE OXIDOREDUCTASE CHAIN 5"/>
    <property type="match status" value="1"/>
</dbReference>
<dbReference type="GeneID" id="31084891"/>
<protein>
    <recommendedName>
        <fullName evidence="3 16">NADH-ubiquinone oxidoreductase chain 5</fullName>
        <ecNumber evidence="2 16">7.1.1.2</ecNumber>
    </recommendedName>
</protein>
<evidence type="ECO:0000256" key="9">
    <source>
        <dbReference type="ARBA" id="ARBA00022982"/>
    </source>
</evidence>